<comment type="caution">
    <text evidence="1">The sequence shown here is derived from an EMBL/GenBank/DDBJ whole genome shotgun (WGS) entry which is preliminary data.</text>
</comment>
<reference evidence="1 2" key="1">
    <citation type="journal article" date="2020" name="Cell">
        <title>Large-Scale Comparative Analyses of Tick Genomes Elucidate Their Genetic Diversity and Vector Capacities.</title>
        <authorList>
            <consortium name="Tick Genome and Microbiome Consortium (TIGMIC)"/>
            <person name="Jia N."/>
            <person name="Wang J."/>
            <person name="Shi W."/>
            <person name="Du L."/>
            <person name="Sun Y."/>
            <person name="Zhan W."/>
            <person name="Jiang J.F."/>
            <person name="Wang Q."/>
            <person name="Zhang B."/>
            <person name="Ji P."/>
            <person name="Bell-Sakyi L."/>
            <person name="Cui X.M."/>
            <person name="Yuan T.T."/>
            <person name="Jiang B.G."/>
            <person name="Yang W.F."/>
            <person name="Lam T.T."/>
            <person name="Chang Q.C."/>
            <person name="Ding S.J."/>
            <person name="Wang X.J."/>
            <person name="Zhu J.G."/>
            <person name="Ruan X.D."/>
            <person name="Zhao L."/>
            <person name="Wei J.T."/>
            <person name="Ye R.Z."/>
            <person name="Que T.C."/>
            <person name="Du C.H."/>
            <person name="Zhou Y.H."/>
            <person name="Cheng J.X."/>
            <person name="Dai P.F."/>
            <person name="Guo W.B."/>
            <person name="Han X.H."/>
            <person name="Huang E.J."/>
            <person name="Li L.F."/>
            <person name="Wei W."/>
            <person name="Gao Y.C."/>
            <person name="Liu J.Z."/>
            <person name="Shao H.Z."/>
            <person name="Wang X."/>
            <person name="Wang C.C."/>
            <person name="Yang T.C."/>
            <person name="Huo Q.B."/>
            <person name="Li W."/>
            <person name="Chen H.Y."/>
            <person name="Chen S.E."/>
            <person name="Zhou L.G."/>
            <person name="Ni X.B."/>
            <person name="Tian J.H."/>
            <person name="Sheng Y."/>
            <person name="Liu T."/>
            <person name="Pan Y.S."/>
            <person name="Xia L.Y."/>
            <person name="Li J."/>
            <person name="Zhao F."/>
            <person name="Cao W.C."/>
        </authorList>
    </citation>
    <scope>NUCLEOTIDE SEQUENCE [LARGE SCALE GENOMIC DNA]</scope>
    <source>
        <strain evidence="1">Iper-2018</strain>
    </source>
</reference>
<organism evidence="1 2">
    <name type="scientific">Ixodes persulcatus</name>
    <name type="common">Taiga tick</name>
    <dbReference type="NCBI Taxonomy" id="34615"/>
    <lineage>
        <taxon>Eukaryota</taxon>
        <taxon>Metazoa</taxon>
        <taxon>Ecdysozoa</taxon>
        <taxon>Arthropoda</taxon>
        <taxon>Chelicerata</taxon>
        <taxon>Arachnida</taxon>
        <taxon>Acari</taxon>
        <taxon>Parasitiformes</taxon>
        <taxon>Ixodida</taxon>
        <taxon>Ixodoidea</taxon>
        <taxon>Ixodidae</taxon>
        <taxon>Ixodinae</taxon>
        <taxon>Ixodes</taxon>
    </lineage>
</organism>
<evidence type="ECO:0000313" key="1">
    <source>
        <dbReference type="EMBL" id="KAG0419923.1"/>
    </source>
</evidence>
<sequence length="208" mass="24495">MQQEAFTPLNDFTLPTRTGNSNKVDTNPDLTWYKDPDEPHWENTGESLENILKAHTKHIGTTKEYSAVDTHLVSLWTRLHNLLHKWKRQKNNINLHQSIQVLKYEITSYAQHIATNQRLSHCERLSQQLHNRRIWSIFRSLLGNTFKRNHLIKLKMKNNYTKDQLTKALRDTYFPEHNQQPLPLKPEAPETHGGIQSEFTLRELKATL</sequence>
<name>A0AC60PIH5_IXOPE</name>
<evidence type="ECO:0000313" key="2">
    <source>
        <dbReference type="Proteomes" id="UP000805193"/>
    </source>
</evidence>
<accession>A0AC60PIH5</accession>
<keyword evidence="2" id="KW-1185">Reference proteome</keyword>
<dbReference type="EMBL" id="JABSTQ010010563">
    <property type="protein sequence ID" value="KAG0419923.1"/>
    <property type="molecule type" value="Genomic_DNA"/>
</dbReference>
<gene>
    <name evidence="1" type="ORF">HPB47_003794</name>
</gene>
<dbReference type="Proteomes" id="UP000805193">
    <property type="component" value="Unassembled WGS sequence"/>
</dbReference>
<protein>
    <submittedName>
        <fullName evidence="1">Uncharacterized protein</fullName>
    </submittedName>
</protein>
<proteinExistence type="predicted"/>